<dbReference type="AlphaFoldDB" id="A0A8X6TTV2"/>
<protein>
    <submittedName>
        <fullName evidence="1">Uncharacterized transposon-derived protein F54H12.3</fullName>
    </submittedName>
</protein>
<sequence length="239" mass="27913">MAIIPEELATTYIPKIPDNGLQDMENQILNHLHDAKYPDDAKAKLFSQLLLKYQHVANEPKLLLRVSIIELKEIIQNEFSKNDIKEDAVLRDIVLSVPSNFRKFIPPIVEKLKTRNYFLNEYGELVKDNEIVKNTNAIDLFSYLIRNLKKGYEPNGFSVFWKGINEIKIPSRWIGNQKLVRNLEFNTNVEDDQNKIDIAPLEQSITPREKKSLKQSEKKKMKKLLESEYYDFSNPTSFL</sequence>
<evidence type="ECO:0000313" key="1">
    <source>
        <dbReference type="EMBL" id="GFT43682.1"/>
    </source>
</evidence>
<keyword evidence="2" id="KW-1185">Reference proteome</keyword>
<reference evidence="1" key="1">
    <citation type="submission" date="2020-08" db="EMBL/GenBank/DDBJ databases">
        <title>Multicomponent nature underlies the extraordinary mechanical properties of spider dragline silk.</title>
        <authorList>
            <person name="Kono N."/>
            <person name="Nakamura H."/>
            <person name="Mori M."/>
            <person name="Yoshida Y."/>
            <person name="Ohtoshi R."/>
            <person name="Malay A.D."/>
            <person name="Moran D.A.P."/>
            <person name="Tomita M."/>
            <person name="Numata K."/>
            <person name="Arakawa K."/>
        </authorList>
    </citation>
    <scope>NUCLEOTIDE SEQUENCE</scope>
</reference>
<name>A0A8X6TTV2_NEPPI</name>
<gene>
    <name evidence="1" type="primary">F54H12.3_122</name>
    <name evidence="1" type="ORF">NPIL_125281</name>
</gene>
<dbReference type="EMBL" id="BMAW01110561">
    <property type="protein sequence ID" value="GFT43682.1"/>
    <property type="molecule type" value="Genomic_DNA"/>
</dbReference>
<dbReference type="Proteomes" id="UP000887013">
    <property type="component" value="Unassembled WGS sequence"/>
</dbReference>
<proteinExistence type="predicted"/>
<evidence type="ECO:0000313" key="2">
    <source>
        <dbReference type="Proteomes" id="UP000887013"/>
    </source>
</evidence>
<accession>A0A8X6TTV2</accession>
<comment type="caution">
    <text evidence="1">The sequence shown here is derived from an EMBL/GenBank/DDBJ whole genome shotgun (WGS) entry which is preliminary data.</text>
</comment>
<dbReference type="OrthoDB" id="6430397at2759"/>
<organism evidence="1 2">
    <name type="scientific">Nephila pilipes</name>
    <name type="common">Giant wood spider</name>
    <name type="synonym">Nephila maculata</name>
    <dbReference type="NCBI Taxonomy" id="299642"/>
    <lineage>
        <taxon>Eukaryota</taxon>
        <taxon>Metazoa</taxon>
        <taxon>Ecdysozoa</taxon>
        <taxon>Arthropoda</taxon>
        <taxon>Chelicerata</taxon>
        <taxon>Arachnida</taxon>
        <taxon>Araneae</taxon>
        <taxon>Araneomorphae</taxon>
        <taxon>Entelegynae</taxon>
        <taxon>Araneoidea</taxon>
        <taxon>Nephilidae</taxon>
        <taxon>Nephila</taxon>
    </lineage>
</organism>